<reference evidence="1" key="1">
    <citation type="submission" date="2019-12" db="EMBL/GenBank/DDBJ databases">
        <title>Genome sequencing and annotation of Brassica cretica.</title>
        <authorList>
            <person name="Studholme D.J."/>
            <person name="Sarris P.F."/>
        </authorList>
    </citation>
    <scope>NUCLEOTIDE SEQUENCE</scope>
    <source>
        <strain evidence="1">PFS-102/07</strain>
        <tissue evidence="1">Leaf</tissue>
    </source>
</reference>
<organism evidence="1">
    <name type="scientific">Brassica cretica</name>
    <name type="common">Mustard</name>
    <dbReference type="NCBI Taxonomy" id="69181"/>
    <lineage>
        <taxon>Eukaryota</taxon>
        <taxon>Viridiplantae</taxon>
        <taxon>Streptophyta</taxon>
        <taxon>Embryophyta</taxon>
        <taxon>Tracheophyta</taxon>
        <taxon>Spermatophyta</taxon>
        <taxon>Magnoliopsida</taxon>
        <taxon>eudicotyledons</taxon>
        <taxon>Gunneridae</taxon>
        <taxon>Pentapetalae</taxon>
        <taxon>rosids</taxon>
        <taxon>malvids</taxon>
        <taxon>Brassicales</taxon>
        <taxon>Brassicaceae</taxon>
        <taxon>Brassiceae</taxon>
        <taxon>Brassica</taxon>
    </lineage>
</organism>
<proteinExistence type="predicted"/>
<dbReference type="Proteomes" id="UP000266723">
    <property type="component" value="Unassembled WGS sequence"/>
</dbReference>
<evidence type="ECO:0000313" key="3">
    <source>
        <dbReference type="Proteomes" id="UP000266723"/>
    </source>
</evidence>
<reference evidence="2 3" key="3">
    <citation type="journal article" date="2020" name="BMC Genomics">
        <title>Intraspecific diversification of the crop wild relative Brassica cretica Lam. using demographic model selection.</title>
        <authorList>
            <person name="Kioukis A."/>
            <person name="Michalopoulou V.A."/>
            <person name="Briers L."/>
            <person name="Pirintsos S."/>
            <person name="Studholme D.J."/>
            <person name="Pavlidis P."/>
            <person name="Sarris P.F."/>
        </authorList>
    </citation>
    <scope>NUCLEOTIDE SEQUENCE [LARGE SCALE GENOMIC DNA]</scope>
    <source>
        <strain evidence="3">cv. PFS-1207/04</strain>
        <strain evidence="2">PFS-1207/04</strain>
    </source>
</reference>
<protein>
    <recommendedName>
        <fullName evidence="4">UBL3-like ubiquitin domain-containing protein</fullName>
    </recommendedName>
</protein>
<dbReference type="AlphaFoldDB" id="A0A3N6S761"/>
<name>A0A3N6S761_BRACR</name>
<keyword evidence="3" id="KW-1185">Reference proteome</keyword>
<gene>
    <name evidence="2" type="ORF">DY000_02030458</name>
    <name evidence="1" type="ORF">F2Q70_00025646</name>
</gene>
<evidence type="ECO:0000313" key="2">
    <source>
        <dbReference type="EMBL" id="KAF3578979.1"/>
    </source>
</evidence>
<evidence type="ECO:0000313" key="1">
    <source>
        <dbReference type="EMBL" id="KAF2602706.1"/>
    </source>
</evidence>
<evidence type="ECO:0008006" key="4">
    <source>
        <dbReference type="Google" id="ProtNLM"/>
    </source>
</evidence>
<dbReference type="EMBL" id="QGKV02000649">
    <property type="protein sequence ID" value="KAF3578979.1"/>
    <property type="molecule type" value="Genomic_DNA"/>
</dbReference>
<reference evidence="2" key="2">
    <citation type="submission" date="2019-12" db="EMBL/GenBank/DDBJ databases">
        <authorList>
            <person name="Studholme D.J."/>
            <person name="Sarris P."/>
        </authorList>
    </citation>
    <scope>NUCLEOTIDE SEQUENCE</scope>
    <source>
        <strain evidence="2">PFS-1207/04</strain>
        <tissue evidence="2">Leaf</tissue>
    </source>
</reference>
<accession>A0A3N6S761</accession>
<sequence length="80" mass="9355">MVKLLLDRRKAPFDDLPKSVITMHLVVQPSPTKARPWKKIEVEESPQRSFCSCTIMWENKSQTSNLKEKNLETCLKVLFH</sequence>
<dbReference type="EMBL" id="QGKY02000094">
    <property type="protein sequence ID" value="KAF2602706.1"/>
    <property type="molecule type" value="Genomic_DNA"/>
</dbReference>
<comment type="caution">
    <text evidence="1">The sequence shown here is derived from an EMBL/GenBank/DDBJ whole genome shotgun (WGS) entry which is preliminary data.</text>
</comment>